<feature type="transmembrane region" description="Helical" evidence="10">
    <location>
        <begin position="12"/>
        <end position="35"/>
    </location>
</feature>
<name>A0A8E2F7S8_9PEZI</name>
<dbReference type="OrthoDB" id="1844152at2759"/>
<evidence type="ECO:0000256" key="1">
    <source>
        <dbReference type="ARBA" id="ARBA00001971"/>
    </source>
</evidence>
<dbReference type="InterPro" id="IPR036396">
    <property type="entry name" value="Cyt_P450_sf"/>
</dbReference>
<dbReference type="PANTHER" id="PTHR46206:SF1">
    <property type="entry name" value="P450, PUTATIVE (EUROFUNG)-RELATED"/>
    <property type="match status" value="1"/>
</dbReference>
<dbReference type="GO" id="GO:0005506">
    <property type="term" value="F:iron ion binding"/>
    <property type="evidence" value="ECO:0007669"/>
    <property type="project" value="InterPro"/>
</dbReference>
<dbReference type="GO" id="GO:0016705">
    <property type="term" value="F:oxidoreductase activity, acting on paired donors, with incorporation or reduction of molecular oxygen"/>
    <property type="evidence" value="ECO:0007669"/>
    <property type="project" value="InterPro"/>
</dbReference>
<dbReference type="Proteomes" id="UP000250140">
    <property type="component" value="Unassembled WGS sequence"/>
</dbReference>
<dbReference type="Pfam" id="PF00067">
    <property type="entry name" value="p450"/>
    <property type="match status" value="1"/>
</dbReference>
<evidence type="ECO:0000256" key="4">
    <source>
        <dbReference type="ARBA" id="ARBA00022723"/>
    </source>
</evidence>
<evidence type="ECO:0000256" key="6">
    <source>
        <dbReference type="ARBA" id="ARBA00023004"/>
    </source>
</evidence>
<organism evidence="11 12">
    <name type="scientific">Glonium stellatum</name>
    <dbReference type="NCBI Taxonomy" id="574774"/>
    <lineage>
        <taxon>Eukaryota</taxon>
        <taxon>Fungi</taxon>
        <taxon>Dikarya</taxon>
        <taxon>Ascomycota</taxon>
        <taxon>Pezizomycotina</taxon>
        <taxon>Dothideomycetes</taxon>
        <taxon>Pleosporomycetidae</taxon>
        <taxon>Gloniales</taxon>
        <taxon>Gloniaceae</taxon>
        <taxon>Glonium</taxon>
    </lineage>
</organism>
<dbReference type="Gene3D" id="1.10.630.10">
    <property type="entry name" value="Cytochrome P450"/>
    <property type="match status" value="1"/>
</dbReference>
<protein>
    <submittedName>
        <fullName evidence="11">Cytochrome P450</fullName>
    </submittedName>
</protein>
<evidence type="ECO:0000313" key="12">
    <source>
        <dbReference type="Proteomes" id="UP000250140"/>
    </source>
</evidence>
<dbReference type="GO" id="GO:0004497">
    <property type="term" value="F:monooxygenase activity"/>
    <property type="evidence" value="ECO:0007669"/>
    <property type="project" value="UniProtKB-KW"/>
</dbReference>
<evidence type="ECO:0000256" key="8">
    <source>
        <dbReference type="PIRSR" id="PIRSR602403-1"/>
    </source>
</evidence>
<dbReference type="EMBL" id="KV749029">
    <property type="protein sequence ID" value="OCL11533.1"/>
    <property type="molecule type" value="Genomic_DNA"/>
</dbReference>
<dbReference type="InterPro" id="IPR017972">
    <property type="entry name" value="Cyt_P450_CS"/>
</dbReference>
<evidence type="ECO:0000313" key="11">
    <source>
        <dbReference type="EMBL" id="OCL11533.1"/>
    </source>
</evidence>
<keyword evidence="10" id="KW-0472">Membrane</keyword>
<evidence type="ECO:0000256" key="3">
    <source>
        <dbReference type="ARBA" id="ARBA00022617"/>
    </source>
</evidence>
<dbReference type="PANTHER" id="PTHR46206">
    <property type="entry name" value="CYTOCHROME P450"/>
    <property type="match status" value="1"/>
</dbReference>
<comment type="cofactor">
    <cofactor evidence="1 8">
        <name>heme</name>
        <dbReference type="ChEBI" id="CHEBI:30413"/>
    </cofactor>
</comment>
<dbReference type="PROSITE" id="PS00086">
    <property type="entry name" value="CYTOCHROME_P450"/>
    <property type="match status" value="1"/>
</dbReference>
<evidence type="ECO:0000256" key="9">
    <source>
        <dbReference type="RuleBase" id="RU000461"/>
    </source>
</evidence>
<gene>
    <name evidence="11" type="ORF">AOQ84DRAFT_286983</name>
</gene>
<dbReference type="GO" id="GO:0020037">
    <property type="term" value="F:heme binding"/>
    <property type="evidence" value="ECO:0007669"/>
    <property type="project" value="InterPro"/>
</dbReference>
<evidence type="ECO:0000256" key="7">
    <source>
        <dbReference type="ARBA" id="ARBA00023033"/>
    </source>
</evidence>
<accession>A0A8E2F7S8</accession>
<dbReference type="AlphaFoldDB" id="A0A8E2F7S8"/>
<dbReference type="InterPro" id="IPR001128">
    <property type="entry name" value="Cyt_P450"/>
</dbReference>
<keyword evidence="5 9" id="KW-0560">Oxidoreductase</keyword>
<keyword evidence="12" id="KW-1185">Reference proteome</keyword>
<reference evidence="11 12" key="1">
    <citation type="journal article" date="2016" name="Nat. Commun.">
        <title>Ectomycorrhizal ecology is imprinted in the genome of the dominant symbiotic fungus Cenococcum geophilum.</title>
        <authorList>
            <consortium name="DOE Joint Genome Institute"/>
            <person name="Peter M."/>
            <person name="Kohler A."/>
            <person name="Ohm R.A."/>
            <person name="Kuo A."/>
            <person name="Krutzmann J."/>
            <person name="Morin E."/>
            <person name="Arend M."/>
            <person name="Barry K.W."/>
            <person name="Binder M."/>
            <person name="Choi C."/>
            <person name="Clum A."/>
            <person name="Copeland A."/>
            <person name="Grisel N."/>
            <person name="Haridas S."/>
            <person name="Kipfer T."/>
            <person name="LaButti K."/>
            <person name="Lindquist E."/>
            <person name="Lipzen A."/>
            <person name="Maire R."/>
            <person name="Meier B."/>
            <person name="Mihaltcheva S."/>
            <person name="Molinier V."/>
            <person name="Murat C."/>
            <person name="Poggeler S."/>
            <person name="Quandt C.A."/>
            <person name="Sperisen C."/>
            <person name="Tritt A."/>
            <person name="Tisserant E."/>
            <person name="Crous P.W."/>
            <person name="Henrissat B."/>
            <person name="Nehls U."/>
            <person name="Egli S."/>
            <person name="Spatafora J.W."/>
            <person name="Grigoriev I.V."/>
            <person name="Martin F.M."/>
        </authorList>
    </citation>
    <scope>NUCLEOTIDE SEQUENCE [LARGE SCALE GENOMIC DNA]</scope>
    <source>
        <strain evidence="11 12">CBS 207.34</strain>
    </source>
</reference>
<evidence type="ECO:0000256" key="5">
    <source>
        <dbReference type="ARBA" id="ARBA00023002"/>
    </source>
</evidence>
<keyword evidence="6 8" id="KW-0408">Iron</keyword>
<evidence type="ECO:0000256" key="10">
    <source>
        <dbReference type="SAM" id="Phobius"/>
    </source>
</evidence>
<proteinExistence type="inferred from homology"/>
<feature type="binding site" description="axial binding residue" evidence="8">
    <location>
        <position position="474"/>
    </location>
    <ligand>
        <name>heme</name>
        <dbReference type="ChEBI" id="CHEBI:30413"/>
    </ligand>
    <ligandPart>
        <name>Fe</name>
        <dbReference type="ChEBI" id="CHEBI:18248"/>
    </ligandPart>
</feature>
<keyword evidence="7 9" id="KW-0503">Monooxygenase</keyword>
<dbReference type="SUPFAM" id="SSF48264">
    <property type="entry name" value="Cytochrome P450"/>
    <property type="match status" value="1"/>
</dbReference>
<dbReference type="PRINTS" id="PR00465">
    <property type="entry name" value="EP450IV"/>
</dbReference>
<dbReference type="InterPro" id="IPR002403">
    <property type="entry name" value="Cyt_P450_E_grp-IV"/>
</dbReference>
<dbReference type="CDD" id="cd11041">
    <property type="entry name" value="CYP503A1-like"/>
    <property type="match status" value="1"/>
</dbReference>
<sequence length="539" mass="60278">MPSLYDPIIHLLFLVSIGLVTAAVLSFRIASYVYLPDSIPWVGCQKELFSKLRANIREQKQGLELLDEGYNTYSKDGKPFITPNVTLRPEILLPLSQSSWLFKQPDDILSARAVQSSILAANYVVPRQTLESDLHVEVARIALTQQPAHGRRVRLAIDEIPGSDAGDWTDVNLSRAMLAIIMRSNARVFVRLPLCRDKTYLTLAYRHSMAIAICASIIRVLVPNVLKPIFGPIFALPCRWYAWRCNRYLIPIIKSRCVKIQLSKTDEAAPIDLLQHIISAAYSSPSESYRSPYIISASSAMVNIAAIHNTRITIVHALLDLLSYHPPATSPSPLEYIHGEASAVLASHNNIWTRASVAQLHRADSAIRESLRYSTMGGRSSMRQIMPDSGVQLPSGETVPQGVWVGLPTGAIHHDAAFYPEPDAYRPFRFSDERAKLLAESSSSDGQKALEASRFAMTATSHAFLPFSHGRHACPGRFYAAQLLKLLLAELVLRYDLRELEERPKNRVISDLTVPPWEVSIWVRRRSNGKEKEEAEGER</sequence>
<keyword evidence="10" id="KW-0812">Transmembrane</keyword>
<keyword evidence="3 8" id="KW-0349">Heme</keyword>
<keyword evidence="4 8" id="KW-0479">Metal-binding</keyword>
<evidence type="ECO:0000256" key="2">
    <source>
        <dbReference type="ARBA" id="ARBA00010617"/>
    </source>
</evidence>
<keyword evidence="10" id="KW-1133">Transmembrane helix</keyword>
<comment type="similarity">
    <text evidence="2 9">Belongs to the cytochrome P450 family.</text>
</comment>